<dbReference type="GO" id="GO:0006281">
    <property type="term" value="P:DNA repair"/>
    <property type="evidence" value="ECO:0007669"/>
    <property type="project" value="TreeGrafter"/>
</dbReference>
<dbReference type="Pfam" id="PF13242">
    <property type="entry name" value="Hydrolase_like"/>
    <property type="match status" value="1"/>
</dbReference>
<protein>
    <submittedName>
        <fullName evidence="2">HAD family hydrolase</fullName>
    </submittedName>
</protein>
<dbReference type="InterPro" id="IPR036412">
    <property type="entry name" value="HAD-like_sf"/>
</dbReference>
<name>A0A7J9SKU9_9EURY</name>
<dbReference type="SUPFAM" id="SSF56784">
    <property type="entry name" value="HAD-like"/>
    <property type="match status" value="1"/>
</dbReference>
<dbReference type="InterPro" id="IPR006439">
    <property type="entry name" value="HAD-SF_hydro_IA"/>
</dbReference>
<dbReference type="Gene3D" id="3.40.50.1000">
    <property type="entry name" value="HAD superfamily/HAD-like"/>
    <property type="match status" value="1"/>
</dbReference>
<keyword evidence="3" id="KW-1185">Reference proteome</keyword>
<reference evidence="2 3" key="1">
    <citation type="submission" date="2020-08" db="EMBL/GenBank/DDBJ databases">
        <authorList>
            <person name="Seo M.-J."/>
        </authorList>
    </citation>
    <scope>NUCLEOTIDE SEQUENCE [LARGE SCALE GENOMIC DNA]</scope>
    <source>
        <strain evidence="2 3">MBLA0160</strain>
    </source>
</reference>
<organism evidence="2 3">
    <name type="scientific">Halobellus ruber</name>
    <dbReference type="NCBI Taxonomy" id="2761102"/>
    <lineage>
        <taxon>Archaea</taxon>
        <taxon>Methanobacteriati</taxon>
        <taxon>Methanobacteriota</taxon>
        <taxon>Stenosarchaea group</taxon>
        <taxon>Halobacteria</taxon>
        <taxon>Halobacteriales</taxon>
        <taxon>Haloferacaceae</taxon>
        <taxon>Halobellus</taxon>
    </lineage>
</organism>
<dbReference type="PANTHER" id="PTHR43434">
    <property type="entry name" value="PHOSPHOGLYCOLATE PHOSPHATASE"/>
    <property type="match status" value="1"/>
</dbReference>
<dbReference type="PANTHER" id="PTHR43434:SF1">
    <property type="entry name" value="PHOSPHOGLYCOLATE PHOSPHATASE"/>
    <property type="match status" value="1"/>
</dbReference>
<keyword evidence="2" id="KW-0378">Hydrolase</keyword>
<evidence type="ECO:0000313" key="2">
    <source>
        <dbReference type="EMBL" id="MBB6647318.1"/>
    </source>
</evidence>
<evidence type="ECO:0000313" key="3">
    <source>
        <dbReference type="Proteomes" id="UP000546257"/>
    </source>
</evidence>
<gene>
    <name evidence="2" type="ORF">H5V44_13675</name>
</gene>
<dbReference type="InterPro" id="IPR050155">
    <property type="entry name" value="HAD-like_hydrolase_sf"/>
</dbReference>
<dbReference type="EMBL" id="JACKXD010000005">
    <property type="protein sequence ID" value="MBB6647318.1"/>
    <property type="molecule type" value="Genomic_DNA"/>
</dbReference>
<sequence>MDGVLLEGRGTDPAVHARALEDLLEARGMDVAEEHRATLSEYEYSDAFVEACAAVGVDPEEFYTAREEHSAARTVDHAAGRDLFDDVGALDGLPDRVAVGVVSNNYHRTVEFVVERFGLTAFDAARGRELGPVGFSRRKPEPYYLVDTLDALGATDGIYVGDRETDVVAAHRAGLDSAFLRRDHNADVELGVEPTIEVDGLDEVVDVIGE</sequence>
<dbReference type="GO" id="GO:0008967">
    <property type="term" value="F:phosphoglycolate phosphatase activity"/>
    <property type="evidence" value="ECO:0007669"/>
    <property type="project" value="TreeGrafter"/>
</dbReference>
<comment type="similarity">
    <text evidence="1">Belongs to the HAD-like hydrolase superfamily.</text>
</comment>
<evidence type="ECO:0000256" key="1">
    <source>
        <dbReference type="ARBA" id="ARBA00007958"/>
    </source>
</evidence>
<dbReference type="NCBIfam" id="TIGR01549">
    <property type="entry name" value="HAD-SF-IA-v1"/>
    <property type="match status" value="1"/>
</dbReference>
<dbReference type="AlphaFoldDB" id="A0A7J9SKU9"/>
<proteinExistence type="inferred from homology"/>
<accession>A0A7J9SKU9</accession>
<comment type="caution">
    <text evidence="2">The sequence shown here is derived from an EMBL/GenBank/DDBJ whole genome shotgun (WGS) entry which is preliminary data.</text>
</comment>
<dbReference type="InterPro" id="IPR023214">
    <property type="entry name" value="HAD_sf"/>
</dbReference>
<dbReference type="Proteomes" id="UP000546257">
    <property type="component" value="Unassembled WGS sequence"/>
</dbReference>